<dbReference type="VEuPathDB" id="TriTrypDB:BSAL_42540"/>
<protein>
    <submittedName>
        <fullName evidence="1">Uncharacterized protein</fullName>
    </submittedName>
</protein>
<dbReference type="Proteomes" id="UP000051952">
    <property type="component" value="Unassembled WGS sequence"/>
</dbReference>
<dbReference type="EMBL" id="CYKH01002150">
    <property type="protein sequence ID" value="CUG93370.1"/>
    <property type="molecule type" value="Genomic_DNA"/>
</dbReference>
<accession>A0A0S4JS10</accession>
<dbReference type="AlphaFoldDB" id="A0A0S4JS10"/>
<gene>
    <name evidence="1" type="ORF">BSAL_42540</name>
</gene>
<name>A0A0S4JS10_BODSA</name>
<reference evidence="2" key="1">
    <citation type="submission" date="2015-09" db="EMBL/GenBank/DDBJ databases">
        <authorList>
            <consortium name="Pathogen Informatics"/>
        </authorList>
    </citation>
    <scope>NUCLEOTIDE SEQUENCE [LARGE SCALE GENOMIC DNA]</scope>
    <source>
        <strain evidence="2">Lake Konstanz</strain>
    </source>
</reference>
<proteinExistence type="predicted"/>
<evidence type="ECO:0000313" key="2">
    <source>
        <dbReference type="Proteomes" id="UP000051952"/>
    </source>
</evidence>
<organism evidence="1 2">
    <name type="scientific">Bodo saltans</name>
    <name type="common">Flagellated protozoan</name>
    <dbReference type="NCBI Taxonomy" id="75058"/>
    <lineage>
        <taxon>Eukaryota</taxon>
        <taxon>Discoba</taxon>
        <taxon>Euglenozoa</taxon>
        <taxon>Kinetoplastea</taxon>
        <taxon>Metakinetoplastina</taxon>
        <taxon>Eubodonida</taxon>
        <taxon>Bodonidae</taxon>
        <taxon>Bodo</taxon>
    </lineage>
</organism>
<keyword evidence="2" id="KW-1185">Reference proteome</keyword>
<evidence type="ECO:0000313" key="1">
    <source>
        <dbReference type="EMBL" id="CUG93370.1"/>
    </source>
</evidence>
<sequence length="54" mass="6219">MLAFGAASGSIFVPREKLPQPPFVVEENKRKEISKNKGKRKNTLIRMKAFSWTR</sequence>